<dbReference type="PANTHER" id="PTHR36156:SF2">
    <property type="entry name" value="CUPIN TYPE-2 DOMAIN-CONTAINING PROTEIN"/>
    <property type="match status" value="1"/>
</dbReference>
<accession>A0A418NV66</accession>
<evidence type="ECO:0000313" key="3">
    <source>
        <dbReference type="Proteomes" id="UP000286576"/>
    </source>
</evidence>
<feature type="domain" description="Cupin type-2" evidence="1">
    <location>
        <begin position="115"/>
        <end position="169"/>
    </location>
</feature>
<sequence length="175" mass="18987">MSEFKPNMIDAVPANAQSWRRVVTGEKIGRSLVSIDDGECPFQMSVEGAESIVVTDLWRTGVELGFAPDGPEMCSKPLVFGPPEGGTVAQMLEWPPDTQLFGTKDPAVAKNVTTHATATIDYVHIVSGEIYVMLDDDETLLSPGDTLVQRGTRHGWSNRGEKPCIMFVVMVSTSS</sequence>
<dbReference type="RefSeq" id="WP_119585920.1">
    <property type="nucleotide sequence ID" value="NZ_CAWODQ010000012.1"/>
</dbReference>
<name>A0A418NV66_9SPHN</name>
<gene>
    <name evidence="2" type="ORF">D2V07_06645</name>
</gene>
<dbReference type="Gene3D" id="2.60.120.10">
    <property type="entry name" value="Jelly Rolls"/>
    <property type="match status" value="1"/>
</dbReference>
<dbReference type="InterPro" id="IPR014710">
    <property type="entry name" value="RmlC-like_jellyroll"/>
</dbReference>
<dbReference type="InterPro" id="IPR013096">
    <property type="entry name" value="Cupin_2"/>
</dbReference>
<dbReference type="InterPro" id="IPR047142">
    <property type="entry name" value="OryJ/VirC-like"/>
</dbReference>
<dbReference type="OrthoDB" id="5290459at2"/>
<evidence type="ECO:0000313" key="2">
    <source>
        <dbReference type="EMBL" id="RIV87976.1"/>
    </source>
</evidence>
<dbReference type="Proteomes" id="UP000286576">
    <property type="component" value="Unassembled WGS sequence"/>
</dbReference>
<proteinExistence type="predicted"/>
<protein>
    <submittedName>
        <fullName evidence="2">Cupin domain-containing protein</fullName>
    </submittedName>
</protein>
<comment type="caution">
    <text evidence="2">The sequence shown here is derived from an EMBL/GenBank/DDBJ whole genome shotgun (WGS) entry which is preliminary data.</text>
</comment>
<keyword evidence="3" id="KW-1185">Reference proteome</keyword>
<dbReference type="SUPFAM" id="SSF51182">
    <property type="entry name" value="RmlC-like cupins"/>
    <property type="match status" value="1"/>
</dbReference>
<dbReference type="AlphaFoldDB" id="A0A418NV66"/>
<reference evidence="2 3" key="1">
    <citation type="submission" date="2018-08" db="EMBL/GenBank/DDBJ databases">
        <title>Erythrobacter zhengii sp.nov., a bacterium isolated from deep-sea sediment.</title>
        <authorList>
            <person name="Fang C."/>
            <person name="Wu Y.-H."/>
            <person name="Sun C."/>
            <person name="Wang H."/>
            <person name="Cheng H."/>
            <person name="Meng F.-X."/>
            <person name="Wang C.-S."/>
            <person name="Xu X.-W."/>
        </authorList>
    </citation>
    <scope>NUCLEOTIDE SEQUENCE [LARGE SCALE GENOMIC DNA]</scope>
    <source>
        <strain evidence="2 3">V18</strain>
    </source>
</reference>
<dbReference type="CDD" id="cd02231">
    <property type="entry name" value="cupin_BLL6423-like"/>
    <property type="match status" value="1"/>
</dbReference>
<organism evidence="2 3">
    <name type="scientific">Aurantiacibacter zhengii</name>
    <dbReference type="NCBI Taxonomy" id="2307003"/>
    <lineage>
        <taxon>Bacteria</taxon>
        <taxon>Pseudomonadati</taxon>
        <taxon>Pseudomonadota</taxon>
        <taxon>Alphaproteobacteria</taxon>
        <taxon>Sphingomonadales</taxon>
        <taxon>Erythrobacteraceae</taxon>
        <taxon>Aurantiacibacter</taxon>
    </lineage>
</organism>
<dbReference type="EMBL" id="QXFL01000002">
    <property type="protein sequence ID" value="RIV87976.1"/>
    <property type="molecule type" value="Genomic_DNA"/>
</dbReference>
<dbReference type="InterPro" id="IPR011051">
    <property type="entry name" value="RmlC_Cupin_sf"/>
</dbReference>
<evidence type="ECO:0000259" key="1">
    <source>
        <dbReference type="Pfam" id="PF07883"/>
    </source>
</evidence>
<dbReference type="PANTHER" id="PTHR36156">
    <property type="entry name" value="SLR2101 PROTEIN"/>
    <property type="match status" value="1"/>
</dbReference>
<dbReference type="Pfam" id="PF07883">
    <property type="entry name" value="Cupin_2"/>
    <property type="match status" value="1"/>
</dbReference>